<dbReference type="Pfam" id="PF01510">
    <property type="entry name" value="Amidase_2"/>
    <property type="match status" value="1"/>
</dbReference>
<keyword evidence="4" id="KW-0399">Innate immunity</keyword>
<evidence type="ECO:0000256" key="6">
    <source>
        <dbReference type="SAM" id="SignalP"/>
    </source>
</evidence>
<reference evidence="10" key="1">
    <citation type="submission" date="2013-02" db="EMBL/GenBank/DDBJ databases">
        <authorList>
            <person name="Hughes D."/>
        </authorList>
    </citation>
    <scope>NUCLEOTIDE SEQUENCE</scope>
    <source>
        <strain>Durham</strain>
        <strain evidence="10">NC isolate 2 -- Noor lab</strain>
    </source>
</reference>
<dbReference type="Gene3D" id="3.40.80.10">
    <property type="entry name" value="Peptidoglycan recognition protein-like"/>
    <property type="match status" value="1"/>
</dbReference>
<dbReference type="GO" id="GO:0045087">
    <property type="term" value="P:innate immune response"/>
    <property type="evidence" value="ECO:0007669"/>
    <property type="project" value="UniProtKB-KW"/>
</dbReference>
<evidence type="ECO:0000256" key="1">
    <source>
        <dbReference type="ARBA" id="ARBA00004613"/>
    </source>
</evidence>
<evidence type="ECO:0000256" key="5">
    <source>
        <dbReference type="ARBA" id="ARBA00022859"/>
    </source>
</evidence>
<dbReference type="InterPro" id="IPR002502">
    <property type="entry name" value="Amidase_domain"/>
</dbReference>
<name>T1GQY8_MEGSC</name>
<dbReference type="EMBL" id="CAQQ02156475">
    <property type="status" value="NOT_ANNOTATED_CDS"/>
    <property type="molecule type" value="Genomic_DNA"/>
</dbReference>
<keyword evidence="10" id="KW-1185">Reference proteome</keyword>
<dbReference type="GO" id="GO:0009253">
    <property type="term" value="P:peptidoglycan catabolic process"/>
    <property type="evidence" value="ECO:0007669"/>
    <property type="project" value="InterPro"/>
</dbReference>
<dbReference type="GO" id="GO:0008270">
    <property type="term" value="F:zinc ion binding"/>
    <property type="evidence" value="ECO:0007669"/>
    <property type="project" value="InterPro"/>
</dbReference>
<dbReference type="Proteomes" id="UP000015102">
    <property type="component" value="Unassembled WGS sequence"/>
</dbReference>
<dbReference type="InterPro" id="IPR036505">
    <property type="entry name" value="Amidase/PGRP_sf"/>
</dbReference>
<sequence>MFRISAFVGLLVLCIIQDSLAGDCPNIIKKKEWGGRPAKAVDFKLFQLKTSLSITQSARNEYHMDRLDYDDIGYNFLVGNDGNVYEGCGWHKVGAHTYGYNRISMAIAFVGNFDDELPSQSALNAVHKLLHCGVKKGELHRRYKLVGARQISATDSPGRTLYIELQDWDHYKNKL</sequence>
<evidence type="ECO:0000259" key="8">
    <source>
        <dbReference type="SMART" id="SM00701"/>
    </source>
</evidence>
<evidence type="ECO:0000256" key="3">
    <source>
        <dbReference type="ARBA" id="ARBA00022525"/>
    </source>
</evidence>
<dbReference type="PANTHER" id="PTHR11022:SF74">
    <property type="entry name" value="PEPTIDOGLYCAN-RECOGNITION PROTEIN SA"/>
    <property type="match status" value="1"/>
</dbReference>
<keyword evidence="5" id="KW-0391">Immunity</keyword>
<evidence type="ECO:0000313" key="9">
    <source>
        <dbReference type="EnsemblMetazoa" id="MESCA006054-PA"/>
    </source>
</evidence>
<dbReference type="InterPro" id="IPR006619">
    <property type="entry name" value="PGRP_domain_met/bac"/>
</dbReference>
<dbReference type="PANTHER" id="PTHR11022">
    <property type="entry name" value="PEPTIDOGLYCAN RECOGNITION PROTEIN"/>
    <property type="match status" value="1"/>
</dbReference>
<feature type="domain" description="Peptidoglycan recognition protein family" evidence="8">
    <location>
        <begin position="25"/>
        <end position="152"/>
    </location>
</feature>
<comment type="subcellular location">
    <subcellularLocation>
        <location evidence="1">Secreted</location>
    </subcellularLocation>
</comment>
<evidence type="ECO:0000256" key="4">
    <source>
        <dbReference type="ARBA" id="ARBA00022588"/>
    </source>
</evidence>
<proteinExistence type="inferred from homology"/>
<keyword evidence="3" id="KW-0964">Secreted</keyword>
<organism evidence="9 10">
    <name type="scientific">Megaselia scalaris</name>
    <name type="common">Humpbacked fly</name>
    <name type="synonym">Phora scalaris</name>
    <dbReference type="NCBI Taxonomy" id="36166"/>
    <lineage>
        <taxon>Eukaryota</taxon>
        <taxon>Metazoa</taxon>
        <taxon>Ecdysozoa</taxon>
        <taxon>Arthropoda</taxon>
        <taxon>Hexapoda</taxon>
        <taxon>Insecta</taxon>
        <taxon>Pterygota</taxon>
        <taxon>Neoptera</taxon>
        <taxon>Endopterygota</taxon>
        <taxon>Diptera</taxon>
        <taxon>Brachycera</taxon>
        <taxon>Muscomorpha</taxon>
        <taxon>Platypezoidea</taxon>
        <taxon>Phoridae</taxon>
        <taxon>Megaseliini</taxon>
        <taxon>Megaselia</taxon>
    </lineage>
</organism>
<accession>T1GQY8</accession>
<dbReference type="OMA" id="DEMPICK"/>
<feature type="domain" description="N-acetylmuramoyl-L-alanine amidase" evidence="7">
    <location>
        <begin position="33"/>
        <end position="158"/>
    </location>
</feature>
<dbReference type="SUPFAM" id="SSF55846">
    <property type="entry name" value="N-acetylmuramoyl-L-alanine amidase-like"/>
    <property type="match status" value="1"/>
</dbReference>
<protein>
    <recommendedName>
        <fullName evidence="11">Peptidoglycan-recognition protein</fullName>
    </recommendedName>
</protein>
<comment type="similarity">
    <text evidence="2">Belongs to the N-acetylmuramoyl-L-alanine amidase 2 family.</text>
</comment>
<dbReference type="SMART" id="SM00701">
    <property type="entry name" value="PGRP"/>
    <property type="match status" value="1"/>
</dbReference>
<dbReference type="FunFam" id="3.40.80.10:FF:000001">
    <property type="entry name" value="Peptidoglycan recognition protein 1"/>
    <property type="match status" value="1"/>
</dbReference>
<feature type="signal peptide" evidence="6">
    <location>
        <begin position="1"/>
        <end position="21"/>
    </location>
</feature>
<evidence type="ECO:0000259" key="7">
    <source>
        <dbReference type="SMART" id="SM00644"/>
    </source>
</evidence>
<dbReference type="STRING" id="36166.T1GQY8"/>
<dbReference type="GO" id="GO:0008745">
    <property type="term" value="F:N-acetylmuramoyl-L-alanine amidase activity"/>
    <property type="evidence" value="ECO:0007669"/>
    <property type="project" value="InterPro"/>
</dbReference>
<dbReference type="AlphaFoldDB" id="T1GQY8"/>
<dbReference type="CDD" id="cd06583">
    <property type="entry name" value="PGRP"/>
    <property type="match status" value="1"/>
</dbReference>
<feature type="chain" id="PRO_5004577568" description="Peptidoglycan-recognition protein" evidence="6">
    <location>
        <begin position="22"/>
        <end position="175"/>
    </location>
</feature>
<evidence type="ECO:0000256" key="2">
    <source>
        <dbReference type="ARBA" id="ARBA00007553"/>
    </source>
</evidence>
<dbReference type="EnsemblMetazoa" id="MESCA006054-RA">
    <property type="protein sequence ID" value="MESCA006054-PA"/>
    <property type="gene ID" value="MESCA006054"/>
</dbReference>
<dbReference type="SMART" id="SM00644">
    <property type="entry name" value="Ami_2"/>
    <property type="match status" value="1"/>
</dbReference>
<keyword evidence="6" id="KW-0732">Signal</keyword>
<dbReference type="GO" id="GO:0005576">
    <property type="term" value="C:extracellular region"/>
    <property type="evidence" value="ECO:0007669"/>
    <property type="project" value="UniProtKB-SubCell"/>
</dbReference>
<dbReference type="InterPro" id="IPR015510">
    <property type="entry name" value="PGRP"/>
</dbReference>
<reference evidence="9" key="2">
    <citation type="submission" date="2015-06" db="UniProtKB">
        <authorList>
            <consortium name="EnsemblMetazoa"/>
        </authorList>
    </citation>
    <scope>IDENTIFICATION</scope>
</reference>
<dbReference type="HOGENOM" id="CLU_037559_3_2_1"/>
<evidence type="ECO:0000313" key="10">
    <source>
        <dbReference type="Proteomes" id="UP000015102"/>
    </source>
</evidence>
<evidence type="ECO:0008006" key="11">
    <source>
        <dbReference type="Google" id="ProtNLM"/>
    </source>
</evidence>